<evidence type="ECO:0000256" key="5">
    <source>
        <dbReference type="ARBA" id="ARBA00022840"/>
    </source>
</evidence>
<dbReference type="AlphaFoldDB" id="A0A9P3G4R2"/>
<sequence>MPSSDHLNASYLAAASEPELPEDHSEVPIASNESIQRSRTQASTRTQPETLTVTTDADRHQHDMVDEPSQIQYATVHAPDCSNLPVTPSKTVLQSVHANLPTPESLYPRLRPQYPSFPVSHVESPRSLLTHNLPEAEDRTVDVLLVNQAATSSSIHNSTPPPLPLSTLITGRLCLHDLCNPVMEPPASPSPAPRSTDDTSSSTADEEEEESDESSPGLATPASAQSLAPLRTSSRGFIKALDVLHAHIEQLVEAQRPQEHQNSHVAQCPCAPQDPPYPQSPGSPRSPHVPEVTAGLPSLRPAQWSPVETHQDSDDESDVYTDEDASEDMDIVTNDDSDSMFSDMSVPSPAHAAPPGLAPARPSIPEHPPGLPIPPARRGGIQAAPDAFHADHTQANVNAAIGPNLYNAALAYDPTPFNMERERANEFMSLLAELFVIERFVPSSEDRDAVLTRAAALGFKAAVKLLVVGLCTYDRDPELKSKVNDMKAKHNVQDAPQHASGQGGLDLQHAQPAGNVHDYQYEPYQHGLPALDIQDGFPVPAAQLDYGTLGLNLHGAPPGIAQQQNIPFAYEEQAAPSAEIPYLLLSNHLGYAPPANAQYDLPPLHAPNGNGAHAVLPDFQFAFGGIAPQPQGQAPTGNDVHDTLPDFQFGGIAPLRQGQAASPYVFGAEHAIWGPPPGLPEPRYRQDINAHHPVVPAATQQQQVNRFDAIAPEVLNVRLASPALYPAGAMVGQDQLVQPPYPTPCAPPQPALQFAPLVRGTKPLTLDEIQYGTELRSNGETYMIHNSIGHGAQGSVFRALTSMHEPVAIKILRLAGVTEFLQGVAIDEHRVMVTMTDSGARFTVPLLHSWADSQFLYLVMPDYHETLQQKLPEKQTFEQKRQLMAEIICGLCEMHLQGYAHLDIKPDNILISPLGRAMLADFGLAHRLASTDHCVGRGTAGYTPPELIGDRGMFGSGVPDAGGCDVYSAGVTLLQIVLGMSEPIAMVRAKRGLPKTVVLPEATLMALCDGETLCTDLSRTEEMHAVKKHSEELYDLLTRMLQRNPAARCTLVDVMQHPFFAGIDWHNFGRAIPVPPQHPKPVLITRPPTCKVVLPSAPPALPCRYDFRYRCARRELHYVMHYGMLRPVARAPWQERMAATGPDGERDVVHGHVTVRYEA</sequence>
<dbReference type="GO" id="GO:0004674">
    <property type="term" value="F:protein serine/threonine kinase activity"/>
    <property type="evidence" value="ECO:0007669"/>
    <property type="project" value="UniProtKB-KW"/>
</dbReference>
<name>A0A9P3G4R2_9APHY</name>
<feature type="compositionally biased region" description="Pro residues" evidence="6">
    <location>
        <begin position="272"/>
        <end position="281"/>
    </location>
</feature>
<organism evidence="8 9">
    <name type="scientific">Phanerochaete sordida</name>
    <dbReference type="NCBI Taxonomy" id="48140"/>
    <lineage>
        <taxon>Eukaryota</taxon>
        <taxon>Fungi</taxon>
        <taxon>Dikarya</taxon>
        <taxon>Basidiomycota</taxon>
        <taxon>Agaricomycotina</taxon>
        <taxon>Agaricomycetes</taxon>
        <taxon>Polyporales</taxon>
        <taxon>Phanerochaetaceae</taxon>
        <taxon>Phanerochaete</taxon>
    </lineage>
</organism>
<evidence type="ECO:0000256" key="3">
    <source>
        <dbReference type="ARBA" id="ARBA00022741"/>
    </source>
</evidence>
<evidence type="ECO:0000256" key="1">
    <source>
        <dbReference type="ARBA" id="ARBA00022527"/>
    </source>
</evidence>
<dbReference type="GO" id="GO:0005524">
    <property type="term" value="F:ATP binding"/>
    <property type="evidence" value="ECO:0007669"/>
    <property type="project" value="UniProtKB-KW"/>
</dbReference>
<feature type="compositionally biased region" description="Acidic residues" evidence="6">
    <location>
        <begin position="313"/>
        <end position="338"/>
    </location>
</feature>
<dbReference type="EMBL" id="BPQB01000008">
    <property type="protein sequence ID" value="GJE88231.1"/>
    <property type="molecule type" value="Genomic_DNA"/>
</dbReference>
<feature type="domain" description="Protein kinase" evidence="7">
    <location>
        <begin position="782"/>
        <end position="1060"/>
    </location>
</feature>
<dbReference type="Gene3D" id="1.10.510.10">
    <property type="entry name" value="Transferase(Phosphotransferase) domain 1"/>
    <property type="match status" value="1"/>
</dbReference>
<keyword evidence="9" id="KW-1185">Reference proteome</keyword>
<comment type="caution">
    <text evidence="8">The sequence shown here is derived from an EMBL/GenBank/DDBJ whole genome shotgun (WGS) entry which is preliminary data.</text>
</comment>
<dbReference type="OrthoDB" id="1668230at2759"/>
<evidence type="ECO:0000313" key="8">
    <source>
        <dbReference type="EMBL" id="GJE88231.1"/>
    </source>
</evidence>
<feature type="compositionally biased region" description="Polar residues" evidence="6">
    <location>
        <begin position="31"/>
        <end position="55"/>
    </location>
</feature>
<keyword evidence="2" id="KW-0808">Transferase</keyword>
<dbReference type="SMART" id="SM00220">
    <property type="entry name" value="S_TKc"/>
    <property type="match status" value="1"/>
</dbReference>
<dbReference type="CDD" id="cd00180">
    <property type="entry name" value="PKc"/>
    <property type="match status" value="1"/>
</dbReference>
<dbReference type="InterPro" id="IPR000719">
    <property type="entry name" value="Prot_kinase_dom"/>
</dbReference>
<dbReference type="InterPro" id="IPR008271">
    <property type="entry name" value="Ser/Thr_kinase_AS"/>
</dbReference>
<evidence type="ECO:0000256" key="6">
    <source>
        <dbReference type="SAM" id="MobiDB-lite"/>
    </source>
</evidence>
<feature type="region of interest" description="Disordered" evidence="6">
    <location>
        <begin position="256"/>
        <end position="356"/>
    </location>
</feature>
<evidence type="ECO:0000256" key="2">
    <source>
        <dbReference type="ARBA" id="ARBA00022679"/>
    </source>
</evidence>
<evidence type="ECO:0000256" key="4">
    <source>
        <dbReference type="ARBA" id="ARBA00022777"/>
    </source>
</evidence>
<keyword evidence="4 8" id="KW-0418">Kinase</keyword>
<keyword evidence="5" id="KW-0067">ATP-binding</keyword>
<evidence type="ECO:0000259" key="7">
    <source>
        <dbReference type="PROSITE" id="PS50011"/>
    </source>
</evidence>
<dbReference type="Pfam" id="PF00069">
    <property type="entry name" value="Pkinase"/>
    <property type="match status" value="1"/>
</dbReference>
<evidence type="ECO:0000313" key="9">
    <source>
        <dbReference type="Proteomes" id="UP000703269"/>
    </source>
</evidence>
<protein>
    <submittedName>
        <fullName evidence="8">Kinase-like protein</fullName>
    </submittedName>
</protein>
<dbReference type="PANTHER" id="PTHR24351">
    <property type="entry name" value="RIBOSOMAL PROTEIN S6 KINASE"/>
    <property type="match status" value="1"/>
</dbReference>
<dbReference type="InterPro" id="IPR011009">
    <property type="entry name" value="Kinase-like_dom_sf"/>
</dbReference>
<proteinExistence type="predicted"/>
<keyword evidence="3" id="KW-0547">Nucleotide-binding</keyword>
<feature type="compositionally biased region" description="Acidic residues" evidence="6">
    <location>
        <begin position="204"/>
        <end position="213"/>
    </location>
</feature>
<gene>
    <name evidence="8" type="ORF">PsYK624_043140</name>
</gene>
<dbReference type="PROSITE" id="PS50011">
    <property type="entry name" value="PROTEIN_KINASE_DOM"/>
    <property type="match status" value="1"/>
</dbReference>
<dbReference type="Proteomes" id="UP000703269">
    <property type="component" value="Unassembled WGS sequence"/>
</dbReference>
<dbReference type="SUPFAM" id="SSF56112">
    <property type="entry name" value="Protein kinase-like (PK-like)"/>
    <property type="match status" value="1"/>
</dbReference>
<reference evidence="8 9" key="1">
    <citation type="submission" date="2021-08" db="EMBL/GenBank/DDBJ databases">
        <title>Draft Genome Sequence of Phanerochaete sordida strain YK-624.</title>
        <authorList>
            <person name="Mori T."/>
            <person name="Dohra H."/>
            <person name="Suzuki T."/>
            <person name="Kawagishi H."/>
            <person name="Hirai H."/>
        </authorList>
    </citation>
    <scope>NUCLEOTIDE SEQUENCE [LARGE SCALE GENOMIC DNA]</scope>
    <source>
        <strain evidence="8 9">YK-624</strain>
    </source>
</reference>
<dbReference type="Gene3D" id="3.30.200.20">
    <property type="entry name" value="Phosphorylase Kinase, domain 1"/>
    <property type="match status" value="1"/>
</dbReference>
<feature type="region of interest" description="Disordered" evidence="6">
    <location>
        <begin position="1"/>
        <end position="62"/>
    </location>
</feature>
<dbReference type="PROSITE" id="PS00108">
    <property type="entry name" value="PROTEIN_KINASE_ST"/>
    <property type="match status" value="1"/>
</dbReference>
<accession>A0A9P3G4R2</accession>
<keyword evidence="1" id="KW-0723">Serine/threonine-protein kinase</keyword>
<feature type="compositionally biased region" description="Pro residues" evidence="6">
    <location>
        <begin position="183"/>
        <end position="192"/>
    </location>
</feature>
<feature type="region of interest" description="Disordered" evidence="6">
    <location>
        <begin position="180"/>
        <end position="228"/>
    </location>
</feature>
<feature type="compositionally biased region" description="Low complexity" evidence="6">
    <location>
        <begin position="339"/>
        <end position="356"/>
    </location>
</feature>